<dbReference type="AlphaFoldDB" id="A0A2S9YGS9"/>
<accession>A0A2S9YGS9</accession>
<evidence type="ECO:0000313" key="1">
    <source>
        <dbReference type="EMBL" id="PRQ04299.1"/>
    </source>
</evidence>
<proteinExistence type="predicted"/>
<gene>
    <name evidence="1" type="ORF">ENSA5_08650</name>
</gene>
<organism evidence="1 2">
    <name type="scientific">Enhygromyxa salina</name>
    <dbReference type="NCBI Taxonomy" id="215803"/>
    <lineage>
        <taxon>Bacteria</taxon>
        <taxon>Pseudomonadati</taxon>
        <taxon>Myxococcota</taxon>
        <taxon>Polyangia</taxon>
        <taxon>Nannocystales</taxon>
        <taxon>Nannocystaceae</taxon>
        <taxon>Enhygromyxa</taxon>
    </lineage>
</organism>
<protein>
    <submittedName>
        <fullName evidence="1">Uncharacterized protein</fullName>
    </submittedName>
</protein>
<comment type="caution">
    <text evidence="1">The sequence shown here is derived from an EMBL/GenBank/DDBJ whole genome shotgun (WGS) entry which is preliminary data.</text>
</comment>
<evidence type="ECO:0000313" key="2">
    <source>
        <dbReference type="Proteomes" id="UP000237968"/>
    </source>
</evidence>
<dbReference type="Proteomes" id="UP000237968">
    <property type="component" value="Unassembled WGS sequence"/>
</dbReference>
<sequence>MPPPPWIGHHPLEIDARHAWTLGAFELLAHRRELEWQLAARWADDPLSTALATGPASPEAFEACTWSIRASNAKTIPALELRARAADRPVIARPDTTLVIPPRAHASIFLGSAAWIELLLDEALVASLPSWRLSDTWFGRTTSDGTLCYASRTRARTSLPDVPVLPASLLTRATIFNGSERAFTVERIGIPMPSMSVFADDSGRVWTEEIRVDVESSGSSRTRVADAPGDGAERFERIAEPRTPPDAGGLVRAFSALIGGDDRWRG</sequence>
<dbReference type="RefSeq" id="WP_106390306.1">
    <property type="nucleotide sequence ID" value="NZ_PVNK01000046.1"/>
</dbReference>
<name>A0A2S9YGS9_9BACT</name>
<dbReference type="OrthoDB" id="5408470at2"/>
<keyword evidence="2" id="KW-1185">Reference proteome</keyword>
<dbReference type="EMBL" id="PVNK01000046">
    <property type="protein sequence ID" value="PRQ04299.1"/>
    <property type="molecule type" value="Genomic_DNA"/>
</dbReference>
<reference evidence="1 2" key="1">
    <citation type="submission" date="2018-03" db="EMBL/GenBank/DDBJ databases">
        <title>Draft Genome Sequences of the Obligatory Marine Myxobacteria Enhygromyxa salina SWB005.</title>
        <authorList>
            <person name="Poehlein A."/>
            <person name="Moghaddam J.A."/>
            <person name="Harms H."/>
            <person name="Alanjari M."/>
            <person name="Koenig G.M."/>
            <person name="Daniel R."/>
            <person name="Schaeberle T.F."/>
        </authorList>
    </citation>
    <scope>NUCLEOTIDE SEQUENCE [LARGE SCALE GENOMIC DNA]</scope>
    <source>
        <strain evidence="1 2">SWB005</strain>
    </source>
</reference>